<accession>A0A1L7XWC9</accession>
<evidence type="ECO:0000313" key="8">
    <source>
        <dbReference type="Proteomes" id="UP000184330"/>
    </source>
</evidence>
<dbReference type="CDD" id="cd00086">
    <property type="entry name" value="homeodomain"/>
    <property type="match status" value="1"/>
</dbReference>
<dbReference type="SMART" id="SM00389">
    <property type="entry name" value="HOX"/>
    <property type="match status" value="1"/>
</dbReference>
<feature type="compositionally biased region" description="Polar residues" evidence="5">
    <location>
        <begin position="26"/>
        <end position="36"/>
    </location>
</feature>
<dbReference type="EMBL" id="FJOG01000068">
    <property type="protein sequence ID" value="CZR69300.1"/>
    <property type="molecule type" value="Genomic_DNA"/>
</dbReference>
<dbReference type="OrthoDB" id="4760831at2759"/>
<dbReference type="PANTHER" id="PTHR24341:SF6">
    <property type="entry name" value="HOMEOBOX PROTEIN INVECTED"/>
    <property type="match status" value="1"/>
</dbReference>
<sequence length="974" mass="108836">MAEPFITLSSSDSSDASPSESYDDNTPLSTPASTTHDTSRAEFHVKDLEAFARDLQNAADRAFPNSSLAKPRYANVSVLLLRWEDDGMNVEWELDDLETVFRNYGFDTERWLIPRRNAHLKLMSRAVEIVEGHDGKDDLVIIYYAGHAFINIARQATWCCKADPSYASLEWSAIQTLFEKAHFDVLLLLDCCAAASAAPRVGSAVTETIAACGFESIAPQPGRFSFTNSLIEVLEDWIDSPPFSAAMLHNRVLSVLKHERPERTQNGKRRKIECRRTPIHIVATADPTLPSIGLGKRTRMPPQSPPSPKSPGIEGTAAATEPLLVTTHSSTSKIGINGAHTQISSLVNTERVKKDHTQPQIPQSKLTTCELESIHAIDGDDYDTPRVIISLALERHQTLSSESCQKWLSSCPTLVKYAKVEAVYKSFSALLLLSIPVFLWNLLPENPACSFVGYVTSPNLSHLGDRHILSNTTFSVESRQHERARPRLDRFEVEVLEAIFQKFDGKPTTALKRALAQGFGVDLARMNNWFQNRRAKRKQEKKQSAYEAEVHSSFGEDDGYWSAGELTAMRLDEMPCEDTEDSAGPSEFSPNLPGFGARLSESRLGRGNDGASEVILVEFPPMPPSWFRTVGRTDNGDEFPQESRHMLATVPADPASQMMPVAQSLLVTPDSAVAQRDRWTNMSEITLEGCDTYNHTLERTNTSNHTVEGLEEQAVINTARLAEVAHDVALDDTLGKKGLLASTPTSTPACIPSILDGPKCVSVNPCASCFSHSDECVHTSNHQDSNAPLLNENILGPLDNTEMYEAVTKNQYLFRRADYLFQHPPQRPLRKVRVRCMKRNEGKQEHEDATLDTQERKKRKDFPSSWSQPTSESQMKKRVLAIFDEPQHLDKGRLMFDAEHDHDHDHDHDQIELMVEDANMYVRDLDVQTMNGVEALHGSPMKDERRRWMVDPGDMGSALEETERGFLDSVFGTR</sequence>
<dbReference type="GO" id="GO:0003677">
    <property type="term" value="F:DNA binding"/>
    <property type="evidence" value="ECO:0007669"/>
    <property type="project" value="UniProtKB-UniRule"/>
</dbReference>
<keyword evidence="3 4" id="KW-0371">Homeobox</keyword>
<evidence type="ECO:0000259" key="6">
    <source>
        <dbReference type="PROSITE" id="PS50071"/>
    </source>
</evidence>
<evidence type="ECO:0000256" key="5">
    <source>
        <dbReference type="SAM" id="MobiDB-lite"/>
    </source>
</evidence>
<dbReference type="InterPro" id="IPR009057">
    <property type="entry name" value="Homeodomain-like_sf"/>
</dbReference>
<comment type="subcellular location">
    <subcellularLocation>
        <location evidence="1 3 4">Nucleus</location>
    </subcellularLocation>
</comment>
<feature type="DNA-binding region" description="Homeobox" evidence="3">
    <location>
        <begin position="481"/>
        <end position="541"/>
    </location>
</feature>
<dbReference type="SUPFAM" id="SSF46689">
    <property type="entry name" value="Homeodomain-like"/>
    <property type="match status" value="1"/>
</dbReference>
<evidence type="ECO:0000313" key="7">
    <source>
        <dbReference type="EMBL" id="CZR69300.1"/>
    </source>
</evidence>
<dbReference type="Gene3D" id="1.10.10.60">
    <property type="entry name" value="Homeodomain-like"/>
    <property type="match status" value="1"/>
</dbReference>
<dbReference type="PROSITE" id="PS50071">
    <property type="entry name" value="HOMEOBOX_2"/>
    <property type="match status" value="1"/>
</dbReference>
<feature type="compositionally biased region" description="Basic and acidic residues" evidence="5">
    <location>
        <begin position="839"/>
        <end position="855"/>
    </location>
</feature>
<keyword evidence="2 3" id="KW-0539">Nucleus</keyword>
<feature type="region of interest" description="Disordered" evidence="5">
    <location>
        <begin position="1"/>
        <end position="39"/>
    </location>
</feature>
<name>A0A1L7XWC9_9HELO</name>
<dbReference type="Proteomes" id="UP000184330">
    <property type="component" value="Unassembled WGS sequence"/>
</dbReference>
<evidence type="ECO:0000256" key="1">
    <source>
        <dbReference type="ARBA" id="ARBA00004123"/>
    </source>
</evidence>
<feature type="compositionally biased region" description="Polar residues" evidence="5">
    <location>
        <begin position="864"/>
        <end position="873"/>
    </location>
</feature>
<feature type="region of interest" description="Disordered" evidence="5">
    <location>
        <begin position="839"/>
        <end position="874"/>
    </location>
</feature>
<dbReference type="STRING" id="576137.A0A1L7XWC9"/>
<dbReference type="GO" id="GO:0006357">
    <property type="term" value="P:regulation of transcription by RNA polymerase II"/>
    <property type="evidence" value="ECO:0007669"/>
    <property type="project" value="TreeGrafter"/>
</dbReference>
<feature type="region of interest" description="Disordered" evidence="5">
    <location>
        <begin position="290"/>
        <end position="315"/>
    </location>
</feature>
<reference evidence="7 8" key="1">
    <citation type="submission" date="2016-03" db="EMBL/GenBank/DDBJ databases">
        <authorList>
            <person name="Ploux O."/>
        </authorList>
    </citation>
    <scope>NUCLEOTIDE SEQUENCE [LARGE SCALE GENOMIC DNA]</scope>
    <source>
        <strain evidence="7 8">UAMH 11012</strain>
    </source>
</reference>
<dbReference type="InterPro" id="IPR001356">
    <property type="entry name" value="HD"/>
</dbReference>
<evidence type="ECO:0000256" key="2">
    <source>
        <dbReference type="ARBA" id="ARBA00023242"/>
    </source>
</evidence>
<keyword evidence="8" id="KW-1185">Reference proteome</keyword>
<dbReference type="InterPro" id="IPR050720">
    <property type="entry name" value="Engrailed_Homeobox_TFs"/>
</dbReference>
<feature type="compositionally biased region" description="Low complexity" evidence="5">
    <location>
        <begin position="9"/>
        <end position="20"/>
    </location>
</feature>
<proteinExistence type="predicted"/>
<protein>
    <recommendedName>
        <fullName evidence="6">Homeobox domain-containing protein</fullName>
    </recommendedName>
</protein>
<gene>
    <name evidence="7" type="ORF">PAC_19200</name>
</gene>
<evidence type="ECO:0000256" key="3">
    <source>
        <dbReference type="PROSITE-ProRule" id="PRU00108"/>
    </source>
</evidence>
<dbReference type="Pfam" id="PF00046">
    <property type="entry name" value="Homeodomain"/>
    <property type="match status" value="1"/>
</dbReference>
<dbReference type="AlphaFoldDB" id="A0A1L7XWC9"/>
<dbReference type="PANTHER" id="PTHR24341">
    <property type="entry name" value="HOMEOBOX PROTEIN ENGRAILED"/>
    <property type="match status" value="1"/>
</dbReference>
<feature type="domain" description="Homeobox" evidence="6">
    <location>
        <begin position="479"/>
        <end position="540"/>
    </location>
</feature>
<keyword evidence="3 4" id="KW-0238">DNA-binding</keyword>
<evidence type="ECO:0000256" key="4">
    <source>
        <dbReference type="RuleBase" id="RU000682"/>
    </source>
</evidence>
<dbReference type="GO" id="GO:0016586">
    <property type="term" value="C:RSC-type complex"/>
    <property type="evidence" value="ECO:0007669"/>
    <property type="project" value="TreeGrafter"/>
</dbReference>
<feature type="region of interest" description="Disordered" evidence="5">
    <location>
        <begin position="576"/>
        <end position="606"/>
    </location>
</feature>
<organism evidence="7 8">
    <name type="scientific">Phialocephala subalpina</name>
    <dbReference type="NCBI Taxonomy" id="576137"/>
    <lineage>
        <taxon>Eukaryota</taxon>
        <taxon>Fungi</taxon>
        <taxon>Dikarya</taxon>
        <taxon>Ascomycota</taxon>
        <taxon>Pezizomycotina</taxon>
        <taxon>Leotiomycetes</taxon>
        <taxon>Helotiales</taxon>
        <taxon>Mollisiaceae</taxon>
        <taxon>Phialocephala</taxon>
        <taxon>Phialocephala fortinii species complex</taxon>
    </lineage>
</organism>